<dbReference type="GO" id="GO:0006520">
    <property type="term" value="P:amino acid metabolic process"/>
    <property type="evidence" value="ECO:0007669"/>
    <property type="project" value="InterPro"/>
</dbReference>
<evidence type="ECO:0000259" key="7">
    <source>
        <dbReference type="SMART" id="SM00839"/>
    </source>
</evidence>
<keyword evidence="5" id="KW-0547">Nucleotide-binding</keyword>
<evidence type="ECO:0000256" key="6">
    <source>
        <dbReference type="RuleBase" id="RU004417"/>
    </source>
</evidence>
<dbReference type="Gene3D" id="3.40.50.720">
    <property type="entry name" value="NAD(P)-binding Rossmann-like Domain"/>
    <property type="match status" value="1"/>
</dbReference>
<comment type="caution">
    <text evidence="8">The sequence shown here is derived from an EMBL/GenBank/DDBJ whole genome shotgun (WGS) entry which is preliminary data.</text>
</comment>
<evidence type="ECO:0000256" key="1">
    <source>
        <dbReference type="ARBA" id="ARBA00006382"/>
    </source>
</evidence>
<evidence type="ECO:0000256" key="5">
    <source>
        <dbReference type="PIRSR" id="PIRSR000188-2"/>
    </source>
</evidence>
<dbReference type="Gene3D" id="3.40.50.10860">
    <property type="entry name" value="Leucine Dehydrogenase, chain A, domain 1"/>
    <property type="match status" value="1"/>
</dbReference>
<feature type="domain" description="Glutamate/phenylalanine/leucine/valine/L-tryptophan dehydrogenase C-terminal" evidence="7">
    <location>
        <begin position="142"/>
        <end position="349"/>
    </location>
</feature>
<evidence type="ECO:0000256" key="3">
    <source>
        <dbReference type="ARBA" id="ARBA00023027"/>
    </source>
</evidence>
<gene>
    <name evidence="8" type="ORF">GQF03_04665</name>
</gene>
<accession>A0A845MEY6</accession>
<dbReference type="AlphaFoldDB" id="A0A845MEY6"/>
<dbReference type="InterPro" id="IPR006095">
    <property type="entry name" value="Glu/Leu/Phe/Val/Trp_DH"/>
</dbReference>
<dbReference type="Pfam" id="PF02812">
    <property type="entry name" value="ELFV_dehydrog_N"/>
    <property type="match status" value="1"/>
</dbReference>
<name>A0A845MEY6_9PROT</name>
<dbReference type="SUPFAM" id="SSF53223">
    <property type="entry name" value="Aminoacid dehydrogenase-like, N-terminal domain"/>
    <property type="match status" value="1"/>
</dbReference>
<evidence type="ECO:0000313" key="8">
    <source>
        <dbReference type="EMBL" id="MZR21614.1"/>
    </source>
</evidence>
<dbReference type="InterPro" id="IPR036291">
    <property type="entry name" value="NAD(P)-bd_dom_sf"/>
</dbReference>
<dbReference type="SUPFAM" id="SSF51735">
    <property type="entry name" value="NAD(P)-binding Rossmann-fold domains"/>
    <property type="match status" value="1"/>
</dbReference>
<keyword evidence="3 5" id="KW-0520">NAD</keyword>
<feature type="active site" description="Proton donor/acceptor" evidence="4">
    <location>
        <position position="80"/>
    </location>
</feature>
<dbReference type="InterPro" id="IPR006097">
    <property type="entry name" value="Glu/Leu/Phe/Val/Trp_DH_dimer"/>
</dbReference>
<reference evidence="8 9" key="1">
    <citation type="journal article" date="2014" name="Int. J. Syst. Evol. Microbiol.">
        <title>Sneathiella chungangensis sp. nov., isolated from a marine sand, and emended description of the genus Sneathiella.</title>
        <authorList>
            <person name="Siamphan C."/>
            <person name="Kim H."/>
            <person name="Lee J.S."/>
            <person name="Kim W."/>
        </authorList>
    </citation>
    <scope>NUCLEOTIDE SEQUENCE [LARGE SCALE GENOMIC DNA]</scope>
    <source>
        <strain evidence="8 9">KCTC 32476</strain>
    </source>
</reference>
<dbReference type="SMART" id="SM00839">
    <property type="entry name" value="ELFV_dehydrog"/>
    <property type="match status" value="1"/>
</dbReference>
<dbReference type="FunFam" id="3.40.50.10860:FF:000010">
    <property type="entry name" value="Leucine dehydrogenase"/>
    <property type="match status" value="1"/>
</dbReference>
<feature type="binding site" evidence="5">
    <location>
        <begin position="178"/>
        <end position="183"/>
    </location>
    <ligand>
        <name>NAD(+)</name>
        <dbReference type="ChEBI" id="CHEBI:57540"/>
    </ligand>
</feature>
<keyword evidence="9" id="KW-1185">Reference proteome</keyword>
<dbReference type="OrthoDB" id="9803297at2"/>
<dbReference type="InterPro" id="IPR016211">
    <property type="entry name" value="Glu/Phe/Leu/Val/Trp_DH_bac/arc"/>
</dbReference>
<dbReference type="InterPro" id="IPR046346">
    <property type="entry name" value="Aminoacid_DH-like_N_sf"/>
</dbReference>
<proteinExistence type="inferred from homology"/>
<dbReference type="EMBL" id="WTVA01000001">
    <property type="protein sequence ID" value="MZR21614.1"/>
    <property type="molecule type" value="Genomic_DNA"/>
</dbReference>
<sequence length="355" mass="37877">MTVFTAKEFDNHEDVLFFHDRKTGLKAIIAVHDTTLGPALGGTRMWDYGSEEDAIADVLRLSRGMTYKSSLAGINLGGGKSVIIGNSHTDKTPELFEAFGRAVDQLGGTYIAAEDVGTTVKDLEIARRRTRHIAGISEGNAGDPSPATAWGVFHGLRAAVEFELKKTTLAGVTVAVQGLGNVGYGLCELLRNAGAQLIVADPHDAAVEKAVKNLGATAVGIDAIYDQDADVFAPCALGAILNDETIARLKVRAVAGSANNQLAEDRHAKMLMEKGILYAPDYAINAGGIIIISHEGPSFNREKAMRQVAEIHDTCLNIFKRARAEKVTTAEIADKIALERLDRVKSEKGDLALAS</sequence>
<comment type="similarity">
    <text evidence="1 6">Belongs to the Glu/Leu/Phe/Val dehydrogenases family.</text>
</comment>
<dbReference type="PANTHER" id="PTHR42722:SF1">
    <property type="entry name" value="VALINE DEHYDROGENASE"/>
    <property type="match status" value="1"/>
</dbReference>
<dbReference type="CDD" id="cd01075">
    <property type="entry name" value="NAD_bind_Leu_Phe_Val_DH"/>
    <property type="match status" value="1"/>
</dbReference>
<dbReference type="RefSeq" id="WP_161337995.1">
    <property type="nucleotide sequence ID" value="NZ_JBHSDG010000002.1"/>
</dbReference>
<dbReference type="Pfam" id="PF00208">
    <property type="entry name" value="ELFV_dehydrog"/>
    <property type="match status" value="2"/>
</dbReference>
<evidence type="ECO:0000256" key="4">
    <source>
        <dbReference type="PIRSR" id="PIRSR000188-1"/>
    </source>
</evidence>
<dbReference type="PANTHER" id="PTHR42722">
    <property type="entry name" value="LEUCINE DEHYDROGENASE"/>
    <property type="match status" value="1"/>
</dbReference>
<dbReference type="GO" id="GO:0000166">
    <property type="term" value="F:nucleotide binding"/>
    <property type="evidence" value="ECO:0007669"/>
    <property type="project" value="UniProtKB-KW"/>
</dbReference>
<dbReference type="InterPro" id="IPR006096">
    <property type="entry name" value="Glu/Leu/Phe/Val/Trp_DH_C"/>
</dbReference>
<protein>
    <submittedName>
        <fullName evidence="8">Amino acid dehydrogenase</fullName>
    </submittedName>
</protein>
<dbReference type="PIRSF" id="PIRSF000188">
    <property type="entry name" value="Phe_leu_dh"/>
    <property type="match status" value="1"/>
</dbReference>
<evidence type="ECO:0000256" key="2">
    <source>
        <dbReference type="ARBA" id="ARBA00023002"/>
    </source>
</evidence>
<dbReference type="Proteomes" id="UP000445696">
    <property type="component" value="Unassembled WGS sequence"/>
</dbReference>
<organism evidence="8 9">
    <name type="scientific">Sneathiella chungangensis</name>
    <dbReference type="NCBI Taxonomy" id="1418234"/>
    <lineage>
        <taxon>Bacteria</taxon>
        <taxon>Pseudomonadati</taxon>
        <taxon>Pseudomonadota</taxon>
        <taxon>Alphaproteobacteria</taxon>
        <taxon>Sneathiellales</taxon>
        <taxon>Sneathiellaceae</taxon>
        <taxon>Sneathiella</taxon>
    </lineage>
</organism>
<evidence type="ECO:0000313" key="9">
    <source>
        <dbReference type="Proteomes" id="UP000445696"/>
    </source>
</evidence>
<dbReference type="GO" id="GO:0016639">
    <property type="term" value="F:oxidoreductase activity, acting on the CH-NH2 group of donors, NAD or NADP as acceptor"/>
    <property type="evidence" value="ECO:0007669"/>
    <property type="project" value="InterPro"/>
</dbReference>
<dbReference type="PRINTS" id="PR00082">
    <property type="entry name" value="GLFDHDRGNASE"/>
</dbReference>
<keyword evidence="2 6" id="KW-0560">Oxidoreductase</keyword>